<comment type="catalytic activity">
    <reaction evidence="1 4">
        <text>[protein]-peptidylproline (omega=180) = [protein]-peptidylproline (omega=0)</text>
        <dbReference type="Rhea" id="RHEA:16237"/>
        <dbReference type="Rhea" id="RHEA-COMP:10747"/>
        <dbReference type="Rhea" id="RHEA-COMP:10748"/>
        <dbReference type="ChEBI" id="CHEBI:83833"/>
        <dbReference type="ChEBI" id="CHEBI:83834"/>
        <dbReference type="EC" id="5.2.1.8"/>
    </reaction>
</comment>
<dbReference type="InterPro" id="IPR018247">
    <property type="entry name" value="EF_Hand_1_Ca_BS"/>
</dbReference>
<dbReference type="SUPFAM" id="SSF54534">
    <property type="entry name" value="FKBP-like"/>
    <property type="match status" value="1"/>
</dbReference>
<dbReference type="Gene3D" id="3.10.50.40">
    <property type="match status" value="1"/>
</dbReference>
<name>A0A507ZV25_9FLAO</name>
<evidence type="ECO:0000256" key="2">
    <source>
        <dbReference type="ARBA" id="ARBA00013194"/>
    </source>
</evidence>
<proteinExistence type="predicted"/>
<dbReference type="PROSITE" id="PS00018">
    <property type="entry name" value="EF_HAND_1"/>
    <property type="match status" value="1"/>
</dbReference>
<keyword evidence="4" id="KW-0413">Isomerase</keyword>
<reference evidence="6 7" key="1">
    <citation type="submission" date="2019-06" db="EMBL/GenBank/DDBJ databases">
        <title>Flavibacter putida gen. nov., sp. nov., a novel marine bacterium of the family Flavobacteriaceae isolated from coastal seawater.</title>
        <authorList>
            <person name="Feng X."/>
        </authorList>
    </citation>
    <scope>NUCLEOTIDE SEQUENCE [LARGE SCALE GENOMIC DNA]</scope>
    <source>
        <strain evidence="6 7">PLHSN227</strain>
    </source>
</reference>
<evidence type="ECO:0000313" key="7">
    <source>
        <dbReference type="Proteomes" id="UP000317169"/>
    </source>
</evidence>
<dbReference type="PROSITE" id="PS51257">
    <property type="entry name" value="PROKAR_LIPOPROTEIN"/>
    <property type="match status" value="1"/>
</dbReference>
<gene>
    <name evidence="6" type="ORF">FKR84_08390</name>
</gene>
<protein>
    <recommendedName>
        <fullName evidence="2 4">peptidylprolyl isomerase</fullName>
        <ecNumber evidence="2 4">5.2.1.8</ecNumber>
    </recommendedName>
</protein>
<dbReference type="OrthoDB" id="1424215at2"/>
<evidence type="ECO:0000259" key="5">
    <source>
        <dbReference type="PROSITE" id="PS50059"/>
    </source>
</evidence>
<dbReference type="GO" id="GO:0003755">
    <property type="term" value="F:peptidyl-prolyl cis-trans isomerase activity"/>
    <property type="evidence" value="ECO:0007669"/>
    <property type="project" value="UniProtKB-KW"/>
</dbReference>
<comment type="caution">
    <text evidence="6">The sequence shown here is derived from an EMBL/GenBank/DDBJ whole genome shotgun (WGS) entry which is preliminary data.</text>
</comment>
<dbReference type="EC" id="5.2.1.8" evidence="2 4"/>
<evidence type="ECO:0000256" key="3">
    <source>
        <dbReference type="ARBA" id="ARBA00023110"/>
    </source>
</evidence>
<organism evidence="6 7">
    <name type="scientific">Haloflavibacter putidus</name>
    <dbReference type="NCBI Taxonomy" id="2576776"/>
    <lineage>
        <taxon>Bacteria</taxon>
        <taxon>Pseudomonadati</taxon>
        <taxon>Bacteroidota</taxon>
        <taxon>Flavobacteriia</taxon>
        <taxon>Flavobacteriales</taxon>
        <taxon>Flavobacteriaceae</taxon>
        <taxon>Haloflavibacter</taxon>
    </lineage>
</organism>
<dbReference type="PROSITE" id="PS50059">
    <property type="entry name" value="FKBP_PPIASE"/>
    <property type="match status" value="1"/>
</dbReference>
<evidence type="ECO:0000256" key="1">
    <source>
        <dbReference type="ARBA" id="ARBA00000971"/>
    </source>
</evidence>
<dbReference type="InterPro" id="IPR046357">
    <property type="entry name" value="PPIase_dom_sf"/>
</dbReference>
<dbReference type="Proteomes" id="UP000317169">
    <property type="component" value="Unassembled WGS sequence"/>
</dbReference>
<dbReference type="EMBL" id="VIAR01000007">
    <property type="protein sequence ID" value="TQD38655.1"/>
    <property type="molecule type" value="Genomic_DNA"/>
</dbReference>
<dbReference type="AlphaFoldDB" id="A0A507ZV25"/>
<keyword evidence="3 4" id="KW-0697">Rotamase</keyword>
<dbReference type="InterPro" id="IPR001179">
    <property type="entry name" value="PPIase_FKBP_dom"/>
</dbReference>
<evidence type="ECO:0000256" key="4">
    <source>
        <dbReference type="PROSITE-ProRule" id="PRU00277"/>
    </source>
</evidence>
<keyword evidence="7" id="KW-1185">Reference proteome</keyword>
<evidence type="ECO:0000313" key="6">
    <source>
        <dbReference type="EMBL" id="TQD38655.1"/>
    </source>
</evidence>
<feature type="domain" description="PPIase FKBP-type" evidence="5">
    <location>
        <begin position="119"/>
        <end position="225"/>
    </location>
</feature>
<dbReference type="RefSeq" id="WP_141421850.1">
    <property type="nucleotide sequence ID" value="NZ_VIAR01000007.1"/>
</dbReference>
<accession>A0A507ZV25</accession>
<sequence>MKLTKILFLFSLVALISCEDDDAPQGPAYRDVAEVAQENHEQIVEYMETHFFELVNNPLNPNYQRVEFGKIEGLNVDKTPIMESSMLESKIVTRGEVDYTLYYLKIRAGAPEEYQPTFADEVVITYRGELFDGTTFDETVNPARFDLPGTGNNGFITGFTEAINEFKGASSFEENGDGTVSYSDDFGIGAVFIPSGLAYFAEPPIGTPIGQYESLIFGFQLYKGIQADHDNDGIPSFMEDLDEDGILIDFDDDTDGDRTPNYLDADDDGDGTPTIEEIEVEDTNDDGIITEDEINFIDSDNDGTPDYLDPNVF</sequence>